<evidence type="ECO:0000313" key="6">
    <source>
        <dbReference type="Proteomes" id="UP000726105"/>
    </source>
</evidence>
<evidence type="ECO:0000259" key="1">
    <source>
        <dbReference type="Pfam" id="PF13577"/>
    </source>
</evidence>
<evidence type="ECO:0000313" key="5">
    <source>
        <dbReference type="Proteomes" id="UP000718281"/>
    </source>
</evidence>
<dbReference type="Gene3D" id="3.10.450.50">
    <property type="match status" value="1"/>
</dbReference>
<dbReference type="Pfam" id="PF13577">
    <property type="entry name" value="SnoaL_4"/>
    <property type="match status" value="1"/>
</dbReference>
<gene>
    <name evidence="2" type="ORF">IPF40_14135</name>
    <name evidence="3" type="ORF">IPI13_09245</name>
    <name evidence="4" type="ORF">IPP00_17000</name>
</gene>
<dbReference type="Proteomes" id="UP000726105">
    <property type="component" value="Unassembled WGS sequence"/>
</dbReference>
<reference evidence="5 6" key="1">
    <citation type="submission" date="2020-10" db="EMBL/GenBank/DDBJ databases">
        <title>Connecting structure to function with the recovery of over 1000 high-quality activated sludge metagenome-assembled genomes encoding full-length rRNA genes using long-read sequencing.</title>
        <authorList>
            <person name="Singleton C.M."/>
            <person name="Petriglieri F."/>
            <person name="Kristensen J.M."/>
            <person name="Kirkegaard R.H."/>
            <person name="Michaelsen T.Y."/>
            <person name="Andersen M.H."/>
            <person name="Karst S.M."/>
            <person name="Dueholm M.S."/>
            <person name="Nielsen P.H."/>
            <person name="Albertsen M."/>
        </authorList>
    </citation>
    <scope>NUCLEOTIDE SEQUENCE [LARGE SCALE GENOMIC DNA]</scope>
    <source>
        <strain evidence="2">AalE_18-Q3-R2-46_BAT3C.188</strain>
        <strain evidence="3">Ega_18-Q3-R5-49_MAXAC.001</strain>
        <strain evidence="4">Ribe_18-Q3-R11-54_MAXAC.001</strain>
    </source>
</reference>
<dbReference type="Proteomes" id="UP000718281">
    <property type="component" value="Unassembled WGS sequence"/>
</dbReference>
<dbReference type="InterPro" id="IPR032710">
    <property type="entry name" value="NTF2-like_dom_sf"/>
</dbReference>
<dbReference type="AlphaFoldDB" id="A0A934X891"/>
<dbReference type="SUPFAM" id="SSF54427">
    <property type="entry name" value="NTF2-like"/>
    <property type="match status" value="1"/>
</dbReference>
<evidence type="ECO:0000313" key="4">
    <source>
        <dbReference type="EMBL" id="MBL0005575.1"/>
    </source>
</evidence>
<evidence type="ECO:0000313" key="2">
    <source>
        <dbReference type="EMBL" id="MBK6302115.1"/>
    </source>
</evidence>
<evidence type="ECO:0000313" key="3">
    <source>
        <dbReference type="EMBL" id="MBK7273332.1"/>
    </source>
</evidence>
<feature type="domain" description="SnoaL-like" evidence="1">
    <location>
        <begin position="11"/>
        <end position="135"/>
    </location>
</feature>
<accession>A0A934X891</accession>
<protein>
    <submittedName>
        <fullName evidence="2">Nuclear transport factor 2 family protein</fullName>
    </submittedName>
</protein>
<sequence length="190" mass="21692">MAERSLDERIRRLEDRAAIQELGILYGFVMDERDGDGIREIFCEDATLRSQDGVFKANGIEEIVETYLGRFAALGPTNHFSHGHVVILDDTDPDRATGLIASHAEVSRNGVAMQVALRYKDTYRRVDGRWRFADRLMSYMYYLPFTELSEGLGDRNSVRAYGDHRPSDWPEVLYAETGNAWLAPYYTSRG</sequence>
<organism evidence="2 5">
    <name type="scientific">Candidatus Phosphoribacter hodrii</name>
    <dbReference type="NCBI Taxonomy" id="2953743"/>
    <lineage>
        <taxon>Bacteria</taxon>
        <taxon>Bacillati</taxon>
        <taxon>Actinomycetota</taxon>
        <taxon>Actinomycetes</taxon>
        <taxon>Micrococcales</taxon>
        <taxon>Dermatophilaceae</taxon>
        <taxon>Candidatus Phosphoribacter</taxon>
    </lineage>
</organism>
<comment type="caution">
    <text evidence="2">The sequence shown here is derived from an EMBL/GenBank/DDBJ whole genome shotgun (WGS) entry which is preliminary data.</text>
</comment>
<dbReference type="EMBL" id="JADKGK010000028">
    <property type="protein sequence ID" value="MBL0005575.1"/>
    <property type="molecule type" value="Genomic_DNA"/>
</dbReference>
<name>A0A934X891_9MICO</name>
<dbReference type="EMBL" id="JADIXZ010000007">
    <property type="protein sequence ID" value="MBK6302115.1"/>
    <property type="molecule type" value="Genomic_DNA"/>
</dbReference>
<dbReference type="EMBL" id="JADJIB010000003">
    <property type="protein sequence ID" value="MBK7273332.1"/>
    <property type="molecule type" value="Genomic_DNA"/>
</dbReference>
<dbReference type="Proteomes" id="UP000886632">
    <property type="component" value="Unassembled WGS sequence"/>
</dbReference>
<dbReference type="InterPro" id="IPR037401">
    <property type="entry name" value="SnoaL-like"/>
</dbReference>
<proteinExistence type="predicted"/>